<comment type="similarity">
    <text evidence="2">Belongs to the TFIIA subunit 1 family.</text>
</comment>
<feature type="region of interest" description="Disordered" evidence="5">
    <location>
        <begin position="197"/>
        <end position="276"/>
    </location>
</feature>
<evidence type="ECO:0000256" key="2">
    <source>
        <dbReference type="ARBA" id="ARBA00010059"/>
    </source>
</evidence>
<evidence type="ECO:0000256" key="4">
    <source>
        <dbReference type="ARBA" id="ARBA00023242"/>
    </source>
</evidence>
<feature type="compositionally biased region" description="Pro residues" evidence="5">
    <location>
        <begin position="56"/>
        <end position="65"/>
    </location>
</feature>
<organism evidence="6 7">
    <name type="scientific">Diaporthe ampelina</name>
    <dbReference type="NCBI Taxonomy" id="1214573"/>
    <lineage>
        <taxon>Eukaryota</taxon>
        <taxon>Fungi</taxon>
        <taxon>Dikarya</taxon>
        <taxon>Ascomycota</taxon>
        <taxon>Pezizomycotina</taxon>
        <taxon>Sordariomycetes</taxon>
        <taxon>Sordariomycetidae</taxon>
        <taxon>Diaporthales</taxon>
        <taxon>Diaporthaceae</taxon>
        <taxon>Diaporthe</taxon>
    </lineage>
</organism>
<dbReference type="STRING" id="1214573.A0A0G2FQC3"/>
<feature type="compositionally biased region" description="Polar residues" evidence="5">
    <location>
        <begin position="96"/>
        <end position="108"/>
    </location>
</feature>
<dbReference type="Proteomes" id="UP000034680">
    <property type="component" value="Unassembled WGS sequence"/>
</dbReference>
<dbReference type="PANTHER" id="PTHR12694:SF8">
    <property type="entry name" value="TRANSCRIPTION INITIATION FACTOR IIA SUBUNIT 1"/>
    <property type="match status" value="1"/>
</dbReference>
<keyword evidence="3" id="KW-0804">Transcription</keyword>
<dbReference type="SUPFAM" id="SSF50784">
    <property type="entry name" value="Transcription factor IIA (TFIIA), beta-barrel domain"/>
    <property type="match status" value="1"/>
</dbReference>
<feature type="compositionally biased region" description="Low complexity" evidence="5">
    <location>
        <begin position="227"/>
        <end position="253"/>
    </location>
</feature>
<dbReference type="OrthoDB" id="6275927at2759"/>
<evidence type="ECO:0000313" key="6">
    <source>
        <dbReference type="EMBL" id="KKY36204.1"/>
    </source>
</evidence>
<name>A0A0G2FQC3_9PEZI</name>
<comment type="subcellular location">
    <subcellularLocation>
        <location evidence="1">Nucleus</location>
    </subcellularLocation>
</comment>
<dbReference type="AlphaFoldDB" id="A0A0G2FQC3"/>
<evidence type="ECO:0000313" key="7">
    <source>
        <dbReference type="Proteomes" id="UP000034680"/>
    </source>
</evidence>
<proteinExistence type="inferred from homology"/>
<sequence length="426" mass="45937">MSNASVGNIYHQIINEVIEASRVDFEDQGVGEEVLEELRKGWQVKLSKLQVAAFPWDPPPPPPAQAPAQAQAQTQAQQAVSAPQPASGVPAAPAQQMGTPSYTSATLSPQPAPNAQPQPLANGLPQVPGGYSGRPEVKQEPIVKQEPGLANNGMQQTPTQVNAYGNTQGNVAAQRAAAQLQNTYGSRAAASISAIQGYGQGGQPQNSQGPARPGAAVQPNQGQRLPQQAQYNQQMANQLAMQQQQQQQQRVAQHPPPRPGQQNNGFQQSQVDGPADDYEGILMRKDQNGETSEVGRVEIDRMLHDQIAARAKQMEGGGLMLPLKEATKHKSIGKKTASGGPSGFDGADDDIKEEVDEDAINSDLDDPDEVDIADDDDEENMGHIMLCMYDKVQRVKNKWKCTMKDGVLNVNGKDYVFHKATGEYEW</sequence>
<dbReference type="Gene3D" id="1.10.287.100">
    <property type="match status" value="1"/>
</dbReference>
<dbReference type="GO" id="GO:0006367">
    <property type="term" value="P:transcription initiation at RNA polymerase II promoter"/>
    <property type="evidence" value="ECO:0007669"/>
    <property type="project" value="InterPro"/>
</dbReference>
<keyword evidence="4" id="KW-0539">Nucleus</keyword>
<dbReference type="InterPro" id="IPR009088">
    <property type="entry name" value="TFIIA_b-brl"/>
</dbReference>
<dbReference type="CDD" id="cd07976">
    <property type="entry name" value="TFIIA_alpha_beta_like"/>
    <property type="match status" value="2"/>
</dbReference>
<dbReference type="InterPro" id="IPR004855">
    <property type="entry name" value="TFIIA_asu/bsu"/>
</dbReference>
<dbReference type="PANTHER" id="PTHR12694">
    <property type="entry name" value="TRANSCRIPTION INITIATION FACTOR IIA SUBUNIT 1"/>
    <property type="match status" value="1"/>
</dbReference>
<feature type="compositionally biased region" description="Polar residues" evidence="5">
    <location>
        <begin position="260"/>
        <end position="271"/>
    </location>
</feature>
<gene>
    <name evidence="6" type="ORF">UCDDA912_g03809</name>
</gene>
<dbReference type="FunFam" id="2.30.18.10:FF:000006">
    <property type="entry name" value="Transcription factor TFIIA complex subunit Toa1"/>
    <property type="match status" value="1"/>
</dbReference>
<dbReference type="EMBL" id="LCUC01000136">
    <property type="protein sequence ID" value="KKY36204.1"/>
    <property type="molecule type" value="Genomic_DNA"/>
</dbReference>
<comment type="caution">
    <text evidence="6">The sequence shown here is derived from an EMBL/GenBank/DDBJ whole genome shotgun (WGS) entry which is preliminary data.</text>
</comment>
<dbReference type="Pfam" id="PF03153">
    <property type="entry name" value="TFIIA"/>
    <property type="match status" value="1"/>
</dbReference>
<reference evidence="6 7" key="1">
    <citation type="submission" date="2015-05" db="EMBL/GenBank/DDBJ databases">
        <title>Distinctive expansion of gene families associated with plant cell wall degradation and secondary metabolism in the genomes of grapevine trunk pathogens.</title>
        <authorList>
            <person name="Lawrence D.P."/>
            <person name="Travadon R."/>
            <person name="Rolshausen P.E."/>
            <person name="Baumgartner K."/>
        </authorList>
    </citation>
    <scope>NUCLEOTIDE SEQUENCE [LARGE SCALE GENOMIC DNA]</scope>
    <source>
        <strain evidence="6">DA912</strain>
    </source>
</reference>
<accession>A0A0G2FQC3</accession>
<dbReference type="GO" id="GO:0005672">
    <property type="term" value="C:transcription factor TFIIA complex"/>
    <property type="evidence" value="ECO:0007669"/>
    <property type="project" value="InterPro"/>
</dbReference>
<feature type="region of interest" description="Disordered" evidence="5">
    <location>
        <begin position="53"/>
        <end position="136"/>
    </location>
</feature>
<reference evidence="6 7" key="2">
    <citation type="submission" date="2015-05" db="EMBL/GenBank/DDBJ databases">
        <authorList>
            <person name="Morales-Cruz A."/>
            <person name="Amrine K.C."/>
            <person name="Cantu D."/>
        </authorList>
    </citation>
    <scope>NUCLEOTIDE SEQUENCE [LARGE SCALE GENOMIC DNA]</scope>
    <source>
        <strain evidence="6">DA912</strain>
    </source>
</reference>
<keyword evidence="7" id="KW-1185">Reference proteome</keyword>
<evidence type="ECO:0000256" key="3">
    <source>
        <dbReference type="ARBA" id="ARBA00023163"/>
    </source>
</evidence>
<dbReference type="Gene3D" id="2.30.18.10">
    <property type="entry name" value="Transcription factor IIA (TFIIA), beta-barrel domain"/>
    <property type="match status" value="1"/>
</dbReference>
<protein>
    <submittedName>
        <fullName evidence="6">Putative transcription factor tfiia complex subunit</fullName>
    </submittedName>
</protein>
<evidence type="ECO:0000256" key="5">
    <source>
        <dbReference type="SAM" id="MobiDB-lite"/>
    </source>
</evidence>
<evidence type="ECO:0000256" key="1">
    <source>
        <dbReference type="ARBA" id="ARBA00004123"/>
    </source>
</evidence>
<dbReference type="SMART" id="SM01371">
    <property type="entry name" value="TFIIA"/>
    <property type="match status" value="1"/>
</dbReference>
<dbReference type="SUPFAM" id="SSF47396">
    <property type="entry name" value="Transcription factor IIA (TFIIA), alpha-helical domain"/>
    <property type="match status" value="1"/>
</dbReference>
<feature type="compositionally biased region" description="Low complexity" evidence="5">
    <location>
        <begin position="66"/>
        <end position="86"/>
    </location>
</feature>